<proteinExistence type="predicted"/>
<sequence length="71" mass="8056">MLIKAFGSSALCSTFGCWNRWSSHMRVSDFEELINKARLLVILRPCLSLSVNFQLNHEGFNKGNARRDGVL</sequence>
<organism evidence="1 2">
    <name type="scientific">Daphnia magna</name>
    <dbReference type="NCBI Taxonomy" id="35525"/>
    <lineage>
        <taxon>Eukaryota</taxon>
        <taxon>Metazoa</taxon>
        <taxon>Ecdysozoa</taxon>
        <taxon>Arthropoda</taxon>
        <taxon>Crustacea</taxon>
        <taxon>Branchiopoda</taxon>
        <taxon>Diplostraca</taxon>
        <taxon>Cladocera</taxon>
        <taxon>Anomopoda</taxon>
        <taxon>Daphniidae</taxon>
        <taxon>Daphnia</taxon>
    </lineage>
</organism>
<comment type="caution">
    <text evidence="1">The sequence shown here is derived from an EMBL/GenBank/DDBJ whole genome shotgun (WGS) entry which is preliminary data.</text>
</comment>
<dbReference type="Proteomes" id="UP001234178">
    <property type="component" value="Unassembled WGS sequence"/>
</dbReference>
<dbReference type="PROSITE" id="PS51257">
    <property type="entry name" value="PROKAR_LIPOPROTEIN"/>
    <property type="match status" value="1"/>
</dbReference>
<protein>
    <submittedName>
        <fullName evidence="1">Uncharacterized protein</fullName>
    </submittedName>
</protein>
<evidence type="ECO:0000313" key="1">
    <source>
        <dbReference type="EMBL" id="KAK4026402.1"/>
    </source>
</evidence>
<accession>A0ABR0AMQ8</accession>
<keyword evidence="2" id="KW-1185">Reference proteome</keyword>
<gene>
    <name evidence="1" type="ORF">OUZ56_015400</name>
</gene>
<dbReference type="EMBL" id="JAOYFB010000038">
    <property type="protein sequence ID" value="KAK4026402.1"/>
    <property type="molecule type" value="Genomic_DNA"/>
</dbReference>
<reference evidence="1 2" key="1">
    <citation type="journal article" date="2023" name="Nucleic Acids Res.">
        <title>The hologenome of Daphnia magna reveals possible DNA methylation and microbiome-mediated evolution of the host genome.</title>
        <authorList>
            <person name="Chaturvedi A."/>
            <person name="Li X."/>
            <person name="Dhandapani V."/>
            <person name="Marshall H."/>
            <person name="Kissane S."/>
            <person name="Cuenca-Cambronero M."/>
            <person name="Asole G."/>
            <person name="Calvet F."/>
            <person name="Ruiz-Romero M."/>
            <person name="Marangio P."/>
            <person name="Guigo R."/>
            <person name="Rago D."/>
            <person name="Mirbahai L."/>
            <person name="Eastwood N."/>
            <person name="Colbourne J.K."/>
            <person name="Zhou J."/>
            <person name="Mallon E."/>
            <person name="Orsini L."/>
        </authorList>
    </citation>
    <scope>NUCLEOTIDE SEQUENCE [LARGE SCALE GENOMIC DNA]</scope>
    <source>
        <strain evidence="1">LRV0_1</strain>
    </source>
</reference>
<name>A0ABR0AMQ8_9CRUS</name>
<evidence type="ECO:0000313" key="2">
    <source>
        <dbReference type="Proteomes" id="UP001234178"/>
    </source>
</evidence>